<evidence type="ECO:0000256" key="21">
    <source>
        <dbReference type="RuleBase" id="RU362060"/>
    </source>
</evidence>
<evidence type="ECO:0000256" key="4">
    <source>
        <dbReference type="ARBA" id="ARBA00012313"/>
    </source>
</evidence>
<dbReference type="Gene3D" id="1.10.520.10">
    <property type="match status" value="1"/>
</dbReference>
<comment type="subcellular location">
    <subcellularLocation>
        <location evidence="2 21">Secreted</location>
    </subcellularLocation>
</comment>
<evidence type="ECO:0000256" key="5">
    <source>
        <dbReference type="ARBA" id="ARBA00022559"/>
    </source>
</evidence>
<evidence type="ECO:0000256" key="2">
    <source>
        <dbReference type="ARBA" id="ARBA00004613"/>
    </source>
</evidence>
<evidence type="ECO:0000256" key="3">
    <source>
        <dbReference type="ARBA" id="ARBA00006873"/>
    </source>
</evidence>
<protein>
    <recommendedName>
        <fullName evidence="4 21">Peroxidase</fullName>
        <ecNumber evidence="4 21">1.11.1.7</ecNumber>
    </recommendedName>
</protein>
<dbReference type="GO" id="GO:0006979">
    <property type="term" value="P:response to oxidative stress"/>
    <property type="evidence" value="ECO:0007669"/>
    <property type="project" value="UniProtKB-UniRule"/>
</dbReference>
<dbReference type="InterPro" id="IPR019794">
    <property type="entry name" value="Peroxidases_AS"/>
</dbReference>
<dbReference type="InterPro" id="IPR000823">
    <property type="entry name" value="Peroxidase_pln"/>
</dbReference>
<comment type="cofactor">
    <cofactor evidence="18 21">
        <name>Ca(2+)</name>
        <dbReference type="ChEBI" id="CHEBI:29108"/>
    </cofactor>
    <text evidence="18 21">Binds 2 calcium ions per subunit.</text>
</comment>
<sequence length="413" mass="43946">MASRAAAAVVLALALVCAAHSAAAAGNLSPDFYKKACPQLDQIVAFHVAETFRRDVGVAPGLIRILFHDCFTQGCDASVLLNATDGEQKVGPNLTLRRVALDLIERIRSAVHTACKDNKVSCADITVLATREAVFKAGGPRFDVELGRRDALAPAPAQINKLPGPSFPVPLLIQSFKGRGLDVADLVALSGAHTFGVAHCSLFQDRFKPGFGNPPIDPKFATMLKDKCANDFDRKKTQSLDVRTPDAFDNQFYMDLVAKQGLFRSDQGLIEDPATKALAAQFSLDQRAFFEQFAKSMTKMTNMDVLTGKQGEIRNDCAVPNKRVTAHGDEEGHAADIALHAHGRAAPATEDGRWKRGTEGRRPKNSAAPARVLGARPDRGSLDPSSEVEADALIGAMGAGPGSAAVLPGTAGR</sequence>
<evidence type="ECO:0000256" key="16">
    <source>
        <dbReference type="PIRSR" id="PIRSR600823-1"/>
    </source>
</evidence>
<dbReference type="EC" id="1.11.1.7" evidence="4 21"/>
<dbReference type="FunFam" id="1.10.420.10:FF:000006">
    <property type="entry name" value="Peroxidase"/>
    <property type="match status" value="1"/>
</dbReference>
<feature type="region of interest" description="Disordered" evidence="22">
    <location>
        <begin position="342"/>
        <end position="386"/>
    </location>
</feature>
<evidence type="ECO:0000256" key="17">
    <source>
        <dbReference type="PIRSR" id="PIRSR600823-2"/>
    </source>
</evidence>
<evidence type="ECO:0000256" key="19">
    <source>
        <dbReference type="PIRSR" id="PIRSR600823-4"/>
    </source>
</evidence>
<dbReference type="InterPro" id="IPR010255">
    <property type="entry name" value="Haem_peroxidase_sf"/>
</dbReference>
<dbReference type="GO" id="GO:0020037">
    <property type="term" value="F:heme binding"/>
    <property type="evidence" value="ECO:0007669"/>
    <property type="project" value="UniProtKB-UniRule"/>
</dbReference>
<feature type="binding site" evidence="18">
    <location>
        <position position="244"/>
    </location>
    <ligand>
        <name>Ca(2+)</name>
        <dbReference type="ChEBI" id="CHEBI:29108"/>
        <label>2</label>
    </ligand>
</feature>
<dbReference type="PROSITE" id="PS50873">
    <property type="entry name" value="PEROXIDASE_4"/>
    <property type="match status" value="1"/>
</dbReference>
<keyword evidence="12 20" id="KW-1015">Disulfide bond</keyword>
<proteinExistence type="inferred from homology"/>
<feature type="binding site" evidence="18">
    <location>
        <position position="194"/>
    </location>
    <ligand>
        <name>Ca(2+)</name>
        <dbReference type="ChEBI" id="CHEBI:29108"/>
        <label>2</label>
    </ligand>
</feature>
<evidence type="ECO:0000256" key="8">
    <source>
        <dbReference type="ARBA" id="ARBA00022729"/>
    </source>
</evidence>
<gene>
    <name evidence="24" type="ORF">TRITD_2Av1G292640</name>
</gene>
<feature type="binding site" evidence="18">
    <location>
        <position position="249"/>
    </location>
    <ligand>
        <name>Ca(2+)</name>
        <dbReference type="ChEBI" id="CHEBI:29108"/>
        <label>2</label>
    </ligand>
</feature>
<dbReference type="OMA" id="YKQCLPV"/>
<organism evidence="24 25">
    <name type="scientific">Triticum turgidum subsp. durum</name>
    <name type="common">Durum wheat</name>
    <name type="synonym">Triticum durum</name>
    <dbReference type="NCBI Taxonomy" id="4567"/>
    <lineage>
        <taxon>Eukaryota</taxon>
        <taxon>Viridiplantae</taxon>
        <taxon>Streptophyta</taxon>
        <taxon>Embryophyta</taxon>
        <taxon>Tracheophyta</taxon>
        <taxon>Spermatophyta</taxon>
        <taxon>Magnoliopsida</taxon>
        <taxon>Liliopsida</taxon>
        <taxon>Poales</taxon>
        <taxon>Poaceae</taxon>
        <taxon>BOP clade</taxon>
        <taxon>Pooideae</taxon>
        <taxon>Triticodae</taxon>
        <taxon>Triticeae</taxon>
        <taxon>Triticinae</taxon>
        <taxon>Triticum</taxon>
    </lineage>
</organism>
<evidence type="ECO:0000313" key="25">
    <source>
        <dbReference type="Proteomes" id="UP000324705"/>
    </source>
</evidence>
<feature type="disulfide bond" evidence="20">
    <location>
        <begin position="70"/>
        <end position="75"/>
    </location>
</feature>
<dbReference type="GO" id="GO:0005576">
    <property type="term" value="C:extracellular region"/>
    <property type="evidence" value="ECO:0007669"/>
    <property type="project" value="UniProtKB-SubCell"/>
</dbReference>
<dbReference type="EMBL" id="LT934113">
    <property type="protein sequence ID" value="VAH39338.1"/>
    <property type="molecule type" value="Genomic_DNA"/>
</dbReference>
<evidence type="ECO:0000256" key="20">
    <source>
        <dbReference type="PIRSR" id="PIRSR600823-5"/>
    </source>
</evidence>
<feature type="binding site" evidence="18">
    <location>
        <position position="87"/>
    </location>
    <ligand>
        <name>Ca(2+)</name>
        <dbReference type="ChEBI" id="CHEBI:29108"/>
        <label>1</label>
    </ligand>
</feature>
<dbReference type="GO" id="GO:0140825">
    <property type="term" value="F:lactoperoxidase activity"/>
    <property type="evidence" value="ECO:0007669"/>
    <property type="project" value="UniProtKB-EC"/>
</dbReference>
<feature type="domain" description="Plant heme peroxidase family profile" evidence="23">
    <location>
        <begin position="27"/>
        <end position="321"/>
    </location>
</feature>
<feature type="binding site" evidence="17">
    <location>
        <position position="163"/>
    </location>
    <ligand>
        <name>substrate</name>
    </ligand>
</feature>
<dbReference type="Proteomes" id="UP000324705">
    <property type="component" value="Chromosome 2A"/>
</dbReference>
<feature type="compositionally biased region" description="Basic and acidic residues" evidence="22">
    <location>
        <begin position="350"/>
        <end position="362"/>
    </location>
</feature>
<dbReference type="GO" id="GO:0042744">
    <property type="term" value="P:hydrogen peroxide catabolic process"/>
    <property type="evidence" value="ECO:0007669"/>
    <property type="project" value="UniProtKB-KW"/>
</dbReference>
<dbReference type="Gramene" id="TRITD2Av1G292640.1">
    <property type="protein sequence ID" value="TRITD2Av1G292640.1"/>
    <property type="gene ID" value="TRITD2Av1G292640"/>
</dbReference>
<feature type="site" description="Transition state stabilizer" evidence="19">
    <location>
        <position position="64"/>
    </location>
</feature>
<comment type="function">
    <text evidence="21">Removal of H(2)O(2), oxidation of toxic reductants, biosynthesis and degradation of lignin, suberization, auxin catabolism, response to environmental stresses such as wounding, pathogen attack and oxidative stress.</text>
</comment>
<dbReference type="Gene3D" id="1.10.420.10">
    <property type="entry name" value="Peroxidase, domain 2"/>
    <property type="match status" value="1"/>
</dbReference>
<feature type="binding site" evidence="18">
    <location>
        <position position="78"/>
    </location>
    <ligand>
        <name>Ca(2+)</name>
        <dbReference type="ChEBI" id="CHEBI:29108"/>
        <label>1</label>
    </ligand>
</feature>
<dbReference type="PROSITE" id="PS00436">
    <property type="entry name" value="PEROXIDASE_2"/>
    <property type="match status" value="1"/>
</dbReference>
<keyword evidence="11 18" id="KW-0408">Iron</keyword>
<feature type="active site" description="Proton acceptor" evidence="16">
    <location>
        <position position="68"/>
    </location>
</feature>
<evidence type="ECO:0000256" key="15">
    <source>
        <dbReference type="ARBA" id="ARBA00023324"/>
    </source>
</evidence>
<dbReference type="FunFam" id="1.10.520.10:FF:000009">
    <property type="entry name" value="Peroxidase"/>
    <property type="match status" value="1"/>
</dbReference>
<comment type="catalytic activity">
    <reaction evidence="1 21">
        <text>2 a phenolic donor + H2O2 = 2 a phenolic radical donor + 2 H2O</text>
        <dbReference type="Rhea" id="RHEA:56136"/>
        <dbReference type="ChEBI" id="CHEBI:15377"/>
        <dbReference type="ChEBI" id="CHEBI:16240"/>
        <dbReference type="ChEBI" id="CHEBI:139520"/>
        <dbReference type="ChEBI" id="CHEBI:139521"/>
        <dbReference type="EC" id="1.11.1.7"/>
    </reaction>
</comment>
<evidence type="ECO:0000256" key="7">
    <source>
        <dbReference type="ARBA" id="ARBA00022723"/>
    </source>
</evidence>
<dbReference type="PROSITE" id="PS00435">
    <property type="entry name" value="PEROXIDASE_1"/>
    <property type="match status" value="1"/>
</dbReference>
<keyword evidence="7 18" id="KW-0479">Metal-binding</keyword>
<dbReference type="InterPro" id="IPR002016">
    <property type="entry name" value="Haem_peroxidase"/>
</dbReference>
<dbReference type="PRINTS" id="PR00461">
    <property type="entry name" value="PLPEROXIDASE"/>
</dbReference>
<evidence type="ECO:0000256" key="10">
    <source>
        <dbReference type="ARBA" id="ARBA00023002"/>
    </source>
</evidence>
<keyword evidence="8 21" id="KW-0732">Signal</keyword>
<keyword evidence="15 21" id="KW-0376">Hydrogen peroxide</keyword>
<evidence type="ECO:0000256" key="6">
    <source>
        <dbReference type="ARBA" id="ARBA00022617"/>
    </source>
</evidence>
<keyword evidence="6 21" id="KW-0349">Heme</keyword>
<evidence type="ECO:0000256" key="14">
    <source>
        <dbReference type="ARBA" id="ARBA00023283"/>
    </source>
</evidence>
<dbReference type="PANTHER" id="PTHR31517">
    <property type="match status" value="1"/>
</dbReference>
<keyword evidence="14" id="KW-0873">Pyrrolidone carboxylic acid</keyword>
<feature type="disulfide bond" evidence="20">
    <location>
        <begin position="200"/>
        <end position="228"/>
    </location>
</feature>
<keyword evidence="9 18" id="KW-0106">Calcium</keyword>
<dbReference type="GO" id="GO:0046872">
    <property type="term" value="F:metal ion binding"/>
    <property type="evidence" value="ECO:0007669"/>
    <property type="project" value="UniProtKB-UniRule"/>
</dbReference>
<feature type="chain" id="PRO_5040540810" description="Peroxidase" evidence="21">
    <location>
        <begin position="25"/>
        <end position="413"/>
    </location>
</feature>
<dbReference type="Pfam" id="PF00141">
    <property type="entry name" value="peroxidase"/>
    <property type="match status" value="1"/>
</dbReference>
<dbReference type="SUPFAM" id="SSF48113">
    <property type="entry name" value="Heme-dependent peroxidases"/>
    <property type="match status" value="1"/>
</dbReference>
<keyword evidence="5 21" id="KW-0575">Peroxidase</keyword>
<comment type="cofactor">
    <cofactor evidence="18 21">
        <name>heme b</name>
        <dbReference type="ChEBI" id="CHEBI:60344"/>
    </cofactor>
    <text evidence="18 21">Binds 1 heme b (iron(II)-protoporphyrin IX) group per subunit.</text>
</comment>
<name>A0A9R1P9H5_TRITD</name>
<evidence type="ECO:0000259" key="23">
    <source>
        <dbReference type="PROSITE" id="PS50873"/>
    </source>
</evidence>
<feature type="disulfide bond" evidence="20">
    <location>
        <begin position="122"/>
        <end position="317"/>
    </location>
</feature>
<evidence type="ECO:0000256" key="1">
    <source>
        <dbReference type="ARBA" id="ARBA00000189"/>
    </source>
</evidence>
<feature type="signal peptide" evidence="21">
    <location>
        <begin position="1"/>
        <end position="24"/>
    </location>
</feature>
<keyword evidence="25" id="KW-1185">Reference proteome</keyword>
<comment type="similarity">
    <text evidence="3">Belongs to the peroxidase family. Ascorbate peroxidase subfamily.</text>
</comment>
<keyword evidence="10 21" id="KW-0560">Oxidoreductase</keyword>
<evidence type="ECO:0000256" key="13">
    <source>
        <dbReference type="ARBA" id="ARBA00023180"/>
    </source>
</evidence>
<feature type="binding site" evidence="18">
    <location>
        <position position="69"/>
    </location>
    <ligand>
        <name>Ca(2+)</name>
        <dbReference type="ChEBI" id="CHEBI:29108"/>
        <label>1</label>
    </ligand>
</feature>
<comment type="similarity">
    <text evidence="21">Belongs to the peroxidase family. Classical plant (class III) peroxidase subfamily.</text>
</comment>
<feature type="binding site" evidence="18">
    <location>
        <position position="241"/>
    </location>
    <ligand>
        <name>Ca(2+)</name>
        <dbReference type="ChEBI" id="CHEBI:29108"/>
        <label>2</label>
    </ligand>
</feature>
<feature type="binding site" description="axial binding residue" evidence="18">
    <location>
        <position position="193"/>
    </location>
    <ligand>
        <name>heme b</name>
        <dbReference type="ChEBI" id="CHEBI:60344"/>
    </ligand>
    <ligandPart>
        <name>Fe</name>
        <dbReference type="ChEBI" id="CHEBI:18248"/>
    </ligandPart>
</feature>
<evidence type="ECO:0000313" key="24">
    <source>
        <dbReference type="EMBL" id="VAH39338.1"/>
    </source>
</evidence>
<keyword evidence="21" id="KW-0964">Secreted</keyword>
<dbReference type="InterPro" id="IPR019793">
    <property type="entry name" value="Peroxidases_heam-ligand_BS"/>
</dbReference>
<keyword evidence="13" id="KW-0325">Glycoprotein</keyword>
<feature type="binding site" evidence="18">
    <location>
        <position position="74"/>
    </location>
    <ligand>
        <name>Ca(2+)</name>
        <dbReference type="ChEBI" id="CHEBI:29108"/>
        <label>1</label>
    </ligand>
</feature>
<dbReference type="AlphaFoldDB" id="A0A9R1P9H5"/>
<dbReference type="PANTHER" id="PTHR31517:SF51">
    <property type="entry name" value="PEROXIDASE 55"/>
    <property type="match status" value="1"/>
</dbReference>
<feature type="disulfide bond" evidence="20">
    <location>
        <begin position="37"/>
        <end position="115"/>
    </location>
</feature>
<evidence type="ECO:0000256" key="18">
    <source>
        <dbReference type="PIRSR" id="PIRSR600823-3"/>
    </source>
</evidence>
<evidence type="ECO:0000256" key="9">
    <source>
        <dbReference type="ARBA" id="ARBA00022837"/>
    </source>
</evidence>
<evidence type="ECO:0000256" key="22">
    <source>
        <dbReference type="SAM" id="MobiDB-lite"/>
    </source>
</evidence>
<dbReference type="PRINTS" id="PR00458">
    <property type="entry name" value="PEROXIDASE"/>
</dbReference>
<feature type="binding site" evidence="18">
    <location>
        <position position="76"/>
    </location>
    <ligand>
        <name>Ca(2+)</name>
        <dbReference type="ChEBI" id="CHEBI:29108"/>
        <label>1</label>
    </ligand>
</feature>
<dbReference type="InterPro" id="IPR033905">
    <property type="entry name" value="Secretory_peroxidase"/>
</dbReference>
<reference evidence="24 25" key="1">
    <citation type="submission" date="2017-09" db="EMBL/GenBank/DDBJ databases">
        <authorList>
            <consortium name="International Durum Wheat Genome Sequencing Consortium (IDWGSC)"/>
            <person name="Milanesi L."/>
        </authorList>
    </citation>
    <scope>NUCLEOTIDE SEQUENCE [LARGE SCALE GENOMIC DNA]</scope>
    <source>
        <strain evidence="25">cv. Svevo</strain>
    </source>
</reference>
<dbReference type="CDD" id="cd00693">
    <property type="entry name" value="secretory_peroxidase"/>
    <property type="match status" value="1"/>
</dbReference>
<evidence type="ECO:0000256" key="11">
    <source>
        <dbReference type="ARBA" id="ARBA00023004"/>
    </source>
</evidence>
<accession>A0A9R1P9H5</accession>
<evidence type="ECO:0000256" key="12">
    <source>
        <dbReference type="ARBA" id="ARBA00023157"/>
    </source>
</evidence>